<evidence type="ECO:0000256" key="4">
    <source>
        <dbReference type="ARBA" id="ARBA00019077"/>
    </source>
</evidence>
<dbReference type="InterPro" id="IPR039901">
    <property type="entry name" value="Kdotransferase"/>
</dbReference>
<dbReference type="Gene3D" id="3.40.50.11720">
    <property type="entry name" value="3-Deoxy-D-manno-octulosonic-acid transferase, N-terminal domain"/>
    <property type="match status" value="1"/>
</dbReference>
<reference evidence="11 12" key="1">
    <citation type="submission" date="2020-03" db="EMBL/GenBank/DDBJ databases">
        <title>Genomic Encyclopedia of Type Strains, Phase IV (KMG-IV): sequencing the most valuable type-strain genomes for metagenomic binning, comparative biology and taxonomic classification.</title>
        <authorList>
            <person name="Goeker M."/>
        </authorList>
    </citation>
    <scope>NUCLEOTIDE SEQUENCE [LARGE SCALE GENOMIC DNA]</scope>
    <source>
        <strain evidence="11 12">DSM 19867</strain>
    </source>
</reference>
<evidence type="ECO:0000313" key="11">
    <source>
        <dbReference type="EMBL" id="NIK89315.1"/>
    </source>
</evidence>
<dbReference type="AlphaFoldDB" id="A0A846N1G9"/>
<evidence type="ECO:0000256" key="9">
    <source>
        <dbReference type="RuleBase" id="RU365103"/>
    </source>
</evidence>
<comment type="pathway">
    <text evidence="2 9">Bacterial outer membrane biogenesis; LPS core biosynthesis.</text>
</comment>
<dbReference type="EMBL" id="JAASRM010000001">
    <property type="protein sequence ID" value="NIK89315.1"/>
    <property type="molecule type" value="Genomic_DNA"/>
</dbReference>
<sequence length="422" mass="45114">MASLGLSAYRFVTRMLSPAVPLLLRRRQTRGKEHLSRGNERLGCASLPRPEGQIIWVHGASVGECVAALPLIDALLAAFDCHVLLTSGTVTSATVMQQRLPEKAIHQFVPVDTPAATAKFLDYWKPDAGLFVDSDIWPNLILNARARGVRLAQVNARISERSYQSWKRVPTSAAALLSAFDVCLAQDEDIAARFQKLGAPDVQVAGSLKADSPMLPVDPNKLAHLQNAIGSRPVFLAAQTHQGEEVTLLPAHDALKRLFPDLLTVIVPRHPERGGDIASLCGTRATKRRGQGELPDTSTAIYIGDTIGEMGLYYRLARFAFVGGSLIRHGGQNPLEPAKLGCAVLAGPHTFNFTTAYEAIFAAQGVGLVHSAPEIIAAARPLFEDPKAAEILGQKALAGAETLGGAVAKTIAAVKKMLDARA</sequence>
<comment type="subcellular location">
    <subcellularLocation>
        <location evidence="9">Cell membrane</location>
    </subcellularLocation>
</comment>
<accession>A0A846N1G9</accession>
<dbReference type="GO" id="GO:0043842">
    <property type="term" value="F:Kdo transferase activity"/>
    <property type="evidence" value="ECO:0007669"/>
    <property type="project" value="UniProtKB-EC"/>
</dbReference>
<dbReference type="RefSeq" id="WP_167083415.1">
    <property type="nucleotide sequence ID" value="NZ_BAAADC010000001.1"/>
</dbReference>
<dbReference type="GO" id="GO:0005886">
    <property type="term" value="C:plasma membrane"/>
    <property type="evidence" value="ECO:0007669"/>
    <property type="project" value="UniProtKB-SubCell"/>
</dbReference>
<keyword evidence="11" id="KW-0328">Glycosyltransferase</keyword>
<feature type="active site" description="Proton acceptor" evidence="8">
    <location>
        <position position="64"/>
    </location>
</feature>
<comment type="similarity">
    <text evidence="9">Belongs to the glycosyltransferase group 1 family.</text>
</comment>
<gene>
    <name evidence="11" type="ORF">FHS83_002633</name>
</gene>
<evidence type="ECO:0000313" key="12">
    <source>
        <dbReference type="Proteomes" id="UP000570514"/>
    </source>
</evidence>
<name>A0A846N1G9_9PROT</name>
<evidence type="ECO:0000256" key="1">
    <source>
        <dbReference type="ARBA" id="ARBA00003394"/>
    </source>
</evidence>
<evidence type="ECO:0000256" key="6">
    <source>
        <dbReference type="ARBA" id="ARBA00031445"/>
    </source>
</evidence>
<comment type="function">
    <text evidence="1 9">Involved in lipopolysaccharide (LPS) biosynthesis. Catalyzes the transfer of 3-deoxy-D-manno-octulosonate (Kdo) residue(s) from CMP-Kdo to lipid IV(A), the tetraacyldisaccharide-1,4'-bisphosphate precursor of lipid A.</text>
</comment>
<dbReference type="PANTHER" id="PTHR42755:SF1">
    <property type="entry name" value="3-DEOXY-D-MANNO-OCTULOSONIC ACID TRANSFERASE, MITOCHONDRIAL-RELATED"/>
    <property type="match status" value="1"/>
</dbReference>
<evidence type="ECO:0000256" key="8">
    <source>
        <dbReference type="PIRSR" id="PIRSR639901-1"/>
    </source>
</evidence>
<evidence type="ECO:0000256" key="5">
    <source>
        <dbReference type="ARBA" id="ARBA00022679"/>
    </source>
</evidence>
<evidence type="ECO:0000256" key="3">
    <source>
        <dbReference type="ARBA" id="ARBA00012621"/>
    </source>
</evidence>
<keyword evidence="12" id="KW-1185">Reference proteome</keyword>
<evidence type="ECO:0000256" key="7">
    <source>
        <dbReference type="ARBA" id="ARBA00049183"/>
    </source>
</evidence>
<evidence type="ECO:0000256" key="2">
    <source>
        <dbReference type="ARBA" id="ARBA00004713"/>
    </source>
</evidence>
<keyword evidence="5 9" id="KW-0808">Transferase</keyword>
<keyword evidence="9" id="KW-1003">Cell membrane</keyword>
<dbReference type="GO" id="GO:0009245">
    <property type="term" value="P:lipid A biosynthetic process"/>
    <property type="evidence" value="ECO:0007669"/>
    <property type="project" value="TreeGrafter"/>
</dbReference>
<protein>
    <recommendedName>
        <fullName evidence="4 9">3-deoxy-D-manno-octulosonic acid transferase</fullName>
        <shortName evidence="9">Kdo transferase</shortName>
        <ecNumber evidence="3 9">2.4.99.12</ecNumber>
    </recommendedName>
    <alternativeName>
        <fullName evidence="6 9">Lipid IV(A) 3-deoxy-D-manno-octulosonic acid transferase</fullName>
    </alternativeName>
</protein>
<dbReference type="Gene3D" id="3.40.50.2000">
    <property type="entry name" value="Glycogen Phosphorylase B"/>
    <property type="match status" value="1"/>
</dbReference>
<keyword evidence="9" id="KW-0448">Lipopolysaccharide biosynthesis</keyword>
<dbReference type="Pfam" id="PF04413">
    <property type="entry name" value="Glycos_transf_N"/>
    <property type="match status" value="1"/>
</dbReference>
<dbReference type="PANTHER" id="PTHR42755">
    <property type="entry name" value="3-DEOXY-MANNO-OCTULOSONATE CYTIDYLYLTRANSFERASE"/>
    <property type="match status" value="1"/>
</dbReference>
<dbReference type="EC" id="2.4.99.12" evidence="3 9"/>
<comment type="caution">
    <text evidence="11">The sequence shown here is derived from an EMBL/GenBank/DDBJ whole genome shotgun (WGS) entry which is preliminary data.</text>
</comment>
<dbReference type="Proteomes" id="UP000570514">
    <property type="component" value="Unassembled WGS sequence"/>
</dbReference>
<dbReference type="UniPathway" id="UPA00958"/>
<proteinExistence type="inferred from homology"/>
<comment type="catalytic activity">
    <reaction evidence="7 9">
        <text>lipid IVA (E. coli) + CMP-3-deoxy-beta-D-manno-octulosonate = alpha-Kdo-(2-&gt;6)-lipid IVA (E. coli) + CMP + H(+)</text>
        <dbReference type="Rhea" id="RHEA:28066"/>
        <dbReference type="ChEBI" id="CHEBI:15378"/>
        <dbReference type="ChEBI" id="CHEBI:58603"/>
        <dbReference type="ChEBI" id="CHEBI:60364"/>
        <dbReference type="ChEBI" id="CHEBI:60377"/>
        <dbReference type="ChEBI" id="CHEBI:85987"/>
        <dbReference type="EC" id="2.4.99.12"/>
    </reaction>
</comment>
<organism evidence="11 12">
    <name type="scientific">Rhizomicrobium palustre</name>
    <dbReference type="NCBI Taxonomy" id="189966"/>
    <lineage>
        <taxon>Bacteria</taxon>
        <taxon>Pseudomonadati</taxon>
        <taxon>Pseudomonadota</taxon>
        <taxon>Alphaproteobacteria</taxon>
        <taxon>Micropepsales</taxon>
        <taxon>Micropepsaceae</taxon>
        <taxon>Rhizomicrobium</taxon>
    </lineage>
</organism>
<evidence type="ECO:0000259" key="10">
    <source>
        <dbReference type="Pfam" id="PF04413"/>
    </source>
</evidence>
<dbReference type="InterPro" id="IPR007507">
    <property type="entry name" value="Glycos_transf_N"/>
</dbReference>
<dbReference type="InterPro" id="IPR038107">
    <property type="entry name" value="Glycos_transf_N_sf"/>
</dbReference>
<feature type="domain" description="3-deoxy-D-manno-octulosonic-acid transferase N-terminal" evidence="10">
    <location>
        <begin position="39"/>
        <end position="211"/>
    </location>
</feature>
<dbReference type="GO" id="GO:0009244">
    <property type="term" value="P:lipopolysaccharide core region biosynthetic process"/>
    <property type="evidence" value="ECO:0007669"/>
    <property type="project" value="UniProtKB-UniRule"/>
</dbReference>
<keyword evidence="9" id="KW-0472">Membrane</keyword>